<keyword evidence="3" id="KW-1185">Reference proteome</keyword>
<keyword evidence="1" id="KW-0812">Transmembrane</keyword>
<keyword evidence="1" id="KW-1133">Transmembrane helix</keyword>
<evidence type="ECO:0000256" key="1">
    <source>
        <dbReference type="SAM" id="Phobius"/>
    </source>
</evidence>
<organism evidence="2 3">
    <name type="scientific">Holtiella tumoricola</name>
    <dbReference type="NCBI Taxonomy" id="3018743"/>
    <lineage>
        <taxon>Bacteria</taxon>
        <taxon>Bacillati</taxon>
        <taxon>Bacillota</taxon>
        <taxon>Clostridia</taxon>
        <taxon>Lachnospirales</taxon>
        <taxon>Cellulosilyticaceae</taxon>
        <taxon>Holtiella</taxon>
    </lineage>
</organism>
<sequence>MDDKKLDYLLGELFEEDIQVDMKLVYATKNKVRERESIKEQKKAWYPFILVILMNILLVLIEVGCMLFLVDTLKQASMIITIGLGLMQVPVVAYLIGQIYYKENHKLK</sequence>
<proteinExistence type="predicted"/>
<gene>
    <name evidence="2" type="ORF">PBV87_06620</name>
</gene>
<feature type="transmembrane region" description="Helical" evidence="1">
    <location>
        <begin position="76"/>
        <end position="101"/>
    </location>
</feature>
<comment type="caution">
    <text evidence="2">The sequence shown here is derived from an EMBL/GenBank/DDBJ whole genome shotgun (WGS) entry which is preliminary data.</text>
</comment>
<accession>A0AA42J0H3</accession>
<dbReference type="EMBL" id="JAQIFT010000028">
    <property type="protein sequence ID" value="MDA3731161.1"/>
    <property type="molecule type" value="Genomic_DNA"/>
</dbReference>
<feature type="transmembrane region" description="Helical" evidence="1">
    <location>
        <begin position="45"/>
        <end position="70"/>
    </location>
</feature>
<name>A0AA42J0H3_9FIRM</name>
<dbReference type="AlphaFoldDB" id="A0AA42J0H3"/>
<protein>
    <submittedName>
        <fullName evidence="2">Uncharacterized protein</fullName>
    </submittedName>
</protein>
<evidence type="ECO:0000313" key="2">
    <source>
        <dbReference type="EMBL" id="MDA3731161.1"/>
    </source>
</evidence>
<evidence type="ECO:0000313" key="3">
    <source>
        <dbReference type="Proteomes" id="UP001169242"/>
    </source>
</evidence>
<dbReference type="Proteomes" id="UP001169242">
    <property type="component" value="Unassembled WGS sequence"/>
</dbReference>
<reference evidence="2" key="1">
    <citation type="journal article" date="2023" name="Int. J. Syst. Evol. Microbiol.">
        <title>&lt;i&gt;Holtiella tumoricola&lt;/i&gt; gen. nov. sp. nov., isolated from a human clinical sample.</title>
        <authorList>
            <person name="Allen-Vercoe E."/>
            <person name="Daigneault M.C."/>
            <person name="Vancuren S.J."/>
            <person name="Cochrane K."/>
            <person name="O'Neal L.L."/>
            <person name="Sankaranarayanan K."/>
            <person name="Lawson P.A."/>
        </authorList>
    </citation>
    <scope>NUCLEOTIDE SEQUENCE</scope>
    <source>
        <strain evidence="2">CC70A</strain>
    </source>
</reference>
<dbReference type="RefSeq" id="WP_271011591.1">
    <property type="nucleotide sequence ID" value="NZ_JAQIFT010000028.1"/>
</dbReference>
<keyword evidence="1" id="KW-0472">Membrane</keyword>